<dbReference type="SUPFAM" id="SSF49373">
    <property type="entry name" value="Invasin/intimin cell-adhesion fragments"/>
    <property type="match status" value="1"/>
</dbReference>
<keyword evidence="5" id="KW-1185">Reference proteome</keyword>
<feature type="domain" description="NUP210 Ig-like" evidence="2">
    <location>
        <begin position="21"/>
        <end position="129"/>
    </location>
</feature>
<dbReference type="InterPro" id="IPR045197">
    <property type="entry name" value="NUP210-like"/>
</dbReference>
<protein>
    <recommendedName>
        <fullName evidence="6">Nuclear pore membrane glycoprotein 210</fullName>
    </recommendedName>
</protein>
<dbReference type="HOGENOM" id="CLU_635510_0_0_1"/>
<dbReference type="AlphaFoldDB" id="A7T6G2"/>
<dbReference type="InterPro" id="IPR008964">
    <property type="entry name" value="Invasin/intimin_cell_adhesion"/>
</dbReference>
<dbReference type="Pfam" id="PF26182">
    <property type="entry name" value="Ig_NUP210_5th"/>
    <property type="match status" value="1"/>
</dbReference>
<dbReference type="Pfam" id="PF22969">
    <property type="entry name" value="Ig_NUP210_2nd"/>
    <property type="match status" value="1"/>
</dbReference>
<gene>
    <name evidence="4" type="ORF">NEMVEDRAFT_v1g223002</name>
</gene>
<evidence type="ECO:0000313" key="5">
    <source>
        <dbReference type="Proteomes" id="UP000001593"/>
    </source>
</evidence>
<dbReference type="Pfam" id="PF24991">
    <property type="entry name" value="Ig_NUP210_4th"/>
    <property type="match status" value="1"/>
</dbReference>
<accession>A7T6G2</accession>
<dbReference type="Proteomes" id="UP000001593">
    <property type="component" value="Unassembled WGS sequence"/>
</dbReference>
<proteinExistence type="predicted"/>
<dbReference type="InterPro" id="IPR055098">
    <property type="entry name" value="Ig_NUP210_3rd"/>
</dbReference>
<dbReference type="Pfam" id="PF22963">
    <property type="entry name" value="Ig_NUP210_3rd"/>
    <property type="match status" value="1"/>
</dbReference>
<name>A7T6G2_NEMVE</name>
<dbReference type="InterPro" id="IPR056897">
    <property type="entry name" value="Ig_NUP210_4th"/>
</dbReference>
<dbReference type="PANTHER" id="PTHR23019">
    <property type="entry name" value="NUCLEAR PORE MEMBRANE GLYCOPROTEIN GP210-RELATED"/>
    <property type="match status" value="1"/>
</dbReference>
<sequence length="432" mass="47658">TGLLLECDVFVAKIERIDITSTSRELFLGEAPTVLEVQAFDAEDNMFSTLGALAFTWDLITVDGPSSVSANSIIRIMSFEDSTYETTPEIYGLEARSLRGSEVIIEPINTGTAKVRAKLRESIFEDVKPSTVKLVVLDKVLLRPAYDMYIMINTCVKYTVVRLRQGQATATFSSNFDVLWSSTNGSYHIIKAKSSGSTVIDAAYTSIKIGGGCSMPSQVTEKVVQFKVPISGQQVVEIFDPVVVIPEELVFPWHPQMEQRVLAVHQYHYQLKAAGGSGSYIWTSSNASIASVNTKGIIMTTTSIGHTQVKASDTKNMDHFGTMEIHVKNDQDLRLLLNVRDAKGRLFDNITSLFVTWSSSNSKLAAFTGPARSVQVMFIREKDTEDVRRSVSYQTIHLSDKIGAVTIKASVDGYDCDILRKCQTHVEVGPLL</sequence>
<feature type="non-terminal residue" evidence="4">
    <location>
        <position position="432"/>
    </location>
</feature>
<dbReference type="STRING" id="45351.A7T6G2"/>
<dbReference type="FunFam" id="2.60.40.1080:FF:000007">
    <property type="entry name" value="Nuclear Pore complex Protein"/>
    <property type="match status" value="1"/>
</dbReference>
<evidence type="ECO:0000259" key="2">
    <source>
        <dbReference type="Pfam" id="PF22969"/>
    </source>
</evidence>
<feature type="domain" description="NUP210 fourth Ig-like" evidence="3">
    <location>
        <begin position="171"/>
        <end position="208"/>
    </location>
</feature>
<feature type="domain" description="NUP210 Ig-like" evidence="1">
    <location>
        <begin position="138"/>
        <end position="170"/>
    </location>
</feature>
<dbReference type="InParanoid" id="A7T6G2"/>
<organism evidence="4 5">
    <name type="scientific">Nematostella vectensis</name>
    <name type="common">Starlet sea anemone</name>
    <dbReference type="NCBI Taxonomy" id="45351"/>
    <lineage>
        <taxon>Eukaryota</taxon>
        <taxon>Metazoa</taxon>
        <taxon>Cnidaria</taxon>
        <taxon>Anthozoa</taxon>
        <taxon>Hexacorallia</taxon>
        <taxon>Actiniaria</taxon>
        <taxon>Edwardsiidae</taxon>
        <taxon>Nematostella</taxon>
    </lineage>
</organism>
<evidence type="ECO:0000313" key="4">
    <source>
        <dbReference type="EMBL" id="EDO28443.1"/>
    </source>
</evidence>
<dbReference type="PANTHER" id="PTHR23019:SF0">
    <property type="entry name" value="NUCLEAR PORE MEMBRANE GLYCOPROTEIN 210"/>
    <property type="match status" value="1"/>
</dbReference>
<evidence type="ECO:0008006" key="6">
    <source>
        <dbReference type="Google" id="ProtNLM"/>
    </source>
</evidence>
<dbReference type="eggNOG" id="KOG1833">
    <property type="taxonomic scope" value="Eukaryota"/>
</dbReference>
<dbReference type="PhylomeDB" id="A7T6G2"/>
<evidence type="ECO:0000259" key="3">
    <source>
        <dbReference type="Pfam" id="PF24991"/>
    </source>
</evidence>
<evidence type="ECO:0000259" key="1">
    <source>
        <dbReference type="Pfam" id="PF22963"/>
    </source>
</evidence>
<reference evidence="4 5" key="1">
    <citation type="journal article" date="2007" name="Science">
        <title>Sea anemone genome reveals ancestral eumetazoan gene repertoire and genomic organization.</title>
        <authorList>
            <person name="Putnam N.H."/>
            <person name="Srivastava M."/>
            <person name="Hellsten U."/>
            <person name="Dirks B."/>
            <person name="Chapman J."/>
            <person name="Salamov A."/>
            <person name="Terry A."/>
            <person name="Shapiro H."/>
            <person name="Lindquist E."/>
            <person name="Kapitonov V.V."/>
            <person name="Jurka J."/>
            <person name="Genikhovich G."/>
            <person name="Grigoriev I.V."/>
            <person name="Lucas S.M."/>
            <person name="Steele R.E."/>
            <person name="Finnerty J.R."/>
            <person name="Technau U."/>
            <person name="Martindale M.Q."/>
            <person name="Rokhsar D.S."/>
        </authorList>
    </citation>
    <scope>NUCLEOTIDE SEQUENCE [LARGE SCALE GENOMIC DNA]</scope>
    <source>
        <strain evidence="5">CH2 X CH6</strain>
    </source>
</reference>
<dbReference type="Gene3D" id="2.60.40.1080">
    <property type="match status" value="1"/>
</dbReference>
<dbReference type="InterPro" id="IPR055097">
    <property type="entry name" value="Ig_NUP210_2nd"/>
</dbReference>
<dbReference type="EMBL" id="DS471556">
    <property type="protein sequence ID" value="EDO28443.1"/>
    <property type="molecule type" value="Genomic_DNA"/>
</dbReference>